<dbReference type="OrthoDB" id="1730117at2759"/>
<evidence type="ECO:0000313" key="3">
    <source>
        <dbReference type="EMBL" id="MOY42884.1"/>
    </source>
</evidence>
<feature type="transmembrane region" description="Helical" evidence="2">
    <location>
        <begin position="349"/>
        <end position="366"/>
    </location>
</feature>
<accession>A0A4D5S1J6</accession>
<dbReference type="VEuPathDB" id="VectorBase:ISCI010404"/>
<keyword evidence="2" id="KW-1133">Transmembrane helix</keyword>
<dbReference type="KEGG" id="isc:8036290"/>
<dbReference type="VEuPathDB" id="VectorBase:ISCW010404"/>
<dbReference type="VEuPathDB" id="VectorBase:ISCP_035992"/>
<dbReference type="VEuPathDB" id="VectorBase:ISCW010403"/>
<dbReference type="Gene3D" id="1.20.1250.20">
    <property type="entry name" value="MFS general substrate transporter like domains"/>
    <property type="match status" value="2"/>
</dbReference>
<reference evidence="3" key="1">
    <citation type="submission" date="2019-04" db="EMBL/GenBank/DDBJ databases">
        <title>An insight into the mialome of Ixodes scapularis.</title>
        <authorList>
            <person name="Ribeiro J.M."/>
            <person name="Mather T.N."/>
            <person name="Karim S."/>
        </authorList>
    </citation>
    <scope>NUCLEOTIDE SEQUENCE</scope>
</reference>
<dbReference type="VEuPathDB" id="VectorBase:ISCI010403"/>
<dbReference type="SUPFAM" id="SSF103473">
    <property type="entry name" value="MFS general substrate transporter"/>
    <property type="match status" value="1"/>
</dbReference>
<feature type="transmembrane region" description="Helical" evidence="2">
    <location>
        <begin position="179"/>
        <end position="202"/>
    </location>
</feature>
<dbReference type="InterPro" id="IPR036259">
    <property type="entry name" value="MFS_trans_sf"/>
</dbReference>
<accession>A0A6P7UKE7</accession>
<comment type="similarity">
    <text evidence="1">Belongs to the major facilitator superfamily.</text>
</comment>
<proteinExistence type="inferred from homology"/>
<keyword evidence="3" id="KW-0813">Transport</keyword>
<dbReference type="PANTHER" id="PTHR11328:SF28">
    <property type="entry name" value="MAJOR FACILITATOR SUPERFAMILY DOMAIN-CONTAINING PROTEIN 12"/>
    <property type="match status" value="1"/>
</dbReference>
<dbReference type="AlphaFoldDB" id="A0A4D5S1J6"/>
<protein>
    <submittedName>
        <fullName evidence="3">Putative sugar transporter</fullName>
    </submittedName>
</protein>
<dbReference type="OMA" id="GLYTAWM"/>
<feature type="transmembrane region" description="Helical" evidence="2">
    <location>
        <begin position="412"/>
        <end position="433"/>
    </location>
</feature>
<organism evidence="3">
    <name type="scientific">Ixodes scapularis</name>
    <name type="common">Black-legged tick</name>
    <name type="synonym">Deer tick</name>
    <dbReference type="NCBI Taxonomy" id="6945"/>
    <lineage>
        <taxon>Eukaryota</taxon>
        <taxon>Metazoa</taxon>
        <taxon>Ecdysozoa</taxon>
        <taxon>Arthropoda</taxon>
        <taxon>Chelicerata</taxon>
        <taxon>Arachnida</taxon>
        <taxon>Acari</taxon>
        <taxon>Parasitiformes</taxon>
        <taxon>Ixodida</taxon>
        <taxon>Ixodoidea</taxon>
        <taxon>Ixodidae</taxon>
        <taxon>Ixodinae</taxon>
        <taxon>Ixodes</taxon>
    </lineage>
</organism>
<feature type="transmembrane region" description="Helical" evidence="2">
    <location>
        <begin position="320"/>
        <end position="337"/>
    </location>
</feature>
<feature type="non-terminal residue" evidence="3">
    <location>
        <position position="526"/>
    </location>
</feature>
<dbReference type="CDD" id="cd17491">
    <property type="entry name" value="MFS_MFSD12"/>
    <property type="match status" value="1"/>
</dbReference>
<feature type="transmembrane region" description="Helical" evidence="2">
    <location>
        <begin position="378"/>
        <end position="400"/>
    </location>
</feature>
<feature type="transmembrane region" description="Helical" evidence="2">
    <location>
        <begin position="41"/>
        <end position="60"/>
    </location>
</feature>
<dbReference type="GO" id="GO:0016020">
    <property type="term" value="C:membrane"/>
    <property type="evidence" value="ECO:0007669"/>
    <property type="project" value="InterPro"/>
</dbReference>
<dbReference type="EMBL" id="GHJT01008913">
    <property type="protein sequence ID" value="MOY42884.1"/>
    <property type="molecule type" value="Transcribed_RNA"/>
</dbReference>
<name>A0A4D5S1J6_IXOSC</name>
<keyword evidence="2" id="KW-0472">Membrane</keyword>
<evidence type="ECO:0000256" key="1">
    <source>
        <dbReference type="ARBA" id="ARBA00008335"/>
    </source>
</evidence>
<dbReference type="PANTHER" id="PTHR11328">
    <property type="entry name" value="MAJOR FACILITATOR SUPERFAMILY DOMAIN-CONTAINING PROTEIN"/>
    <property type="match status" value="1"/>
</dbReference>
<sequence>MDGTASGSSDKEALVRTIDDMVPRTHVLPLRARLAYSVGHVLNDLCASMWFTYLLVYLTFVRQFRSTLAGALLLVGQVADALATPFVGIESDRDDDFWLCRYGRRKTWHLVGTLCVMGTFPFLFSKPLGGEGSTQEAEFVYFAALIVIFQLGWAATQVSHLSLIPDLTPIPHERVELNALRYSFTVASNIVVYTVTWVALGISGTDHEAQVGPPDAHVFRNIVLIVVGIGSLFSLVFHVVVRDPSRGGRRESASRHRDEYVRSLVLERSQHLRWRDWFRERRFYMVGLLYMSTRLYVNLSQVFIPMYIQETLKLHRQSIAIIPLVMYVSGFISSLPVKYATRFIGTKNVYLLGAVLGVAGSVWIMLGQSTPGYTRYQIYGIAVLVGMAGTTVLLASLAITNELIGGHTTSGAFVFGAMSFLDKMANGIVVITIQDLHSCRTCEETETNYYQYVVALACGGAAAFGIILALFLLWDKDAPASRLSGNVSTNSLVADHSQVRCVSPADLEDAVDQSPSSPLLGPSPVL</sequence>
<dbReference type="Pfam" id="PF13347">
    <property type="entry name" value="MFS_2"/>
    <property type="match status" value="1"/>
</dbReference>
<dbReference type="InterPro" id="IPR039672">
    <property type="entry name" value="MFS_2"/>
</dbReference>
<feature type="transmembrane region" description="Helical" evidence="2">
    <location>
        <begin position="453"/>
        <end position="474"/>
    </location>
</feature>
<dbReference type="RefSeq" id="XP_029829069.1">
    <property type="nucleotide sequence ID" value="XM_029973209.4"/>
</dbReference>
<dbReference type="GeneID" id="8036290"/>
<feature type="transmembrane region" description="Helical" evidence="2">
    <location>
        <begin position="222"/>
        <end position="241"/>
    </location>
</feature>
<feature type="transmembrane region" description="Helical" evidence="2">
    <location>
        <begin position="107"/>
        <end position="124"/>
    </location>
</feature>
<evidence type="ECO:0000256" key="2">
    <source>
        <dbReference type="SAM" id="Phobius"/>
    </source>
</evidence>
<keyword evidence="2" id="KW-0812">Transmembrane</keyword>
<feature type="transmembrane region" description="Helical" evidence="2">
    <location>
        <begin position="283"/>
        <end position="308"/>
    </location>
</feature>
<keyword evidence="3" id="KW-0762">Sugar transport</keyword>
<feature type="transmembrane region" description="Helical" evidence="2">
    <location>
        <begin position="139"/>
        <end position="158"/>
    </location>
</feature>
<dbReference type="RefSeq" id="XP_029829070.1">
    <property type="nucleotide sequence ID" value="XM_029973210.4"/>
</dbReference>
<dbReference type="FunFam" id="1.20.1250.20:FF:000431">
    <property type="entry name" value="Predicted protein"/>
    <property type="match status" value="1"/>
</dbReference>
<dbReference type="GO" id="GO:0008643">
    <property type="term" value="P:carbohydrate transport"/>
    <property type="evidence" value="ECO:0007669"/>
    <property type="project" value="InterPro"/>
</dbReference>
<dbReference type="GO" id="GO:0015293">
    <property type="term" value="F:symporter activity"/>
    <property type="evidence" value="ECO:0007669"/>
    <property type="project" value="InterPro"/>
</dbReference>